<evidence type="ECO:0000259" key="7">
    <source>
        <dbReference type="PROSITE" id="PS51831"/>
    </source>
</evidence>
<reference evidence="8 9" key="1">
    <citation type="submission" date="2021-01" db="EMBL/GenBank/DDBJ databases">
        <title>Isolation and description of Catonella massiliensis sp. nov., a novel Catonella species, isolated from a stable periodontitis subject.</title>
        <authorList>
            <person name="Antezack A."/>
            <person name="Boxberger M."/>
            <person name="La Scola B."/>
            <person name="Monnet-Corti V."/>
        </authorList>
    </citation>
    <scope>NUCLEOTIDE SEQUENCE [LARGE SCALE GENOMIC DNA]</scope>
    <source>
        <strain evidence="8 9">Marseille-Q4567</strain>
    </source>
</reference>
<evidence type="ECO:0000313" key="9">
    <source>
        <dbReference type="Proteomes" id="UP000604730"/>
    </source>
</evidence>
<keyword evidence="3" id="KW-0547">Nucleotide-binding</keyword>
<dbReference type="Pfam" id="PF01966">
    <property type="entry name" value="HD"/>
    <property type="match status" value="1"/>
</dbReference>
<dbReference type="InterPro" id="IPR051094">
    <property type="entry name" value="Diverse_Catalytic_Enzymes"/>
</dbReference>
<keyword evidence="2" id="KW-0479">Metal-binding</keyword>
<dbReference type="SMART" id="SM00471">
    <property type="entry name" value="HDc"/>
    <property type="match status" value="1"/>
</dbReference>
<dbReference type="SUPFAM" id="SSF109604">
    <property type="entry name" value="HD-domain/PDEase-like"/>
    <property type="match status" value="1"/>
</dbReference>
<evidence type="ECO:0000256" key="6">
    <source>
        <dbReference type="ARBA" id="ARBA00049417"/>
    </source>
</evidence>
<evidence type="ECO:0000313" key="8">
    <source>
        <dbReference type="EMBL" id="MBK5897272.1"/>
    </source>
</evidence>
<dbReference type="InterPro" id="IPR003607">
    <property type="entry name" value="HD/PDEase_dom"/>
</dbReference>
<evidence type="ECO:0000256" key="1">
    <source>
        <dbReference type="ARBA" id="ARBA00012506"/>
    </source>
</evidence>
<dbReference type="RefSeq" id="WP_208428766.1">
    <property type="nucleotide sequence ID" value="NZ_JAEPRJ010000001.1"/>
</dbReference>
<protein>
    <recommendedName>
        <fullName evidence="1">bis(5'-nucleosyl)-tetraphosphatase (symmetrical)</fullName>
        <ecNumber evidence="1">3.6.1.41</ecNumber>
    </recommendedName>
</protein>
<feature type="domain" description="HD" evidence="7">
    <location>
        <begin position="22"/>
        <end position="137"/>
    </location>
</feature>
<dbReference type="InterPro" id="IPR006674">
    <property type="entry name" value="HD_domain"/>
</dbReference>
<dbReference type="InterPro" id="IPR005249">
    <property type="entry name" value="YqeK"/>
</dbReference>
<comment type="catalytic activity">
    <reaction evidence="6">
        <text>P(1),P(4)-bis(5'-adenosyl) tetraphosphate + H2O = 2 ADP + 2 H(+)</text>
        <dbReference type="Rhea" id="RHEA:24252"/>
        <dbReference type="ChEBI" id="CHEBI:15377"/>
        <dbReference type="ChEBI" id="CHEBI:15378"/>
        <dbReference type="ChEBI" id="CHEBI:58141"/>
        <dbReference type="ChEBI" id="CHEBI:456216"/>
        <dbReference type="EC" id="3.6.1.41"/>
    </reaction>
</comment>
<dbReference type="NCBIfam" id="TIGR00488">
    <property type="entry name" value="bis(5'-nucleosyl)-tetraphosphatase (symmetrical) YqeK"/>
    <property type="match status" value="1"/>
</dbReference>
<keyword evidence="5" id="KW-0408">Iron</keyword>
<dbReference type="PANTHER" id="PTHR35795">
    <property type="entry name" value="SLR1885 PROTEIN"/>
    <property type="match status" value="1"/>
</dbReference>
<evidence type="ECO:0000256" key="5">
    <source>
        <dbReference type="ARBA" id="ARBA00023004"/>
    </source>
</evidence>
<dbReference type="GO" id="GO:0008803">
    <property type="term" value="F:bis(5'-nucleosyl)-tetraphosphatase (symmetrical) activity"/>
    <property type="evidence" value="ECO:0007669"/>
    <property type="project" value="UniProtKB-EC"/>
</dbReference>
<keyword evidence="4 8" id="KW-0378">Hydrolase</keyword>
<proteinExistence type="predicted"/>
<dbReference type="CDD" id="cd00077">
    <property type="entry name" value="HDc"/>
    <property type="match status" value="1"/>
</dbReference>
<evidence type="ECO:0000256" key="2">
    <source>
        <dbReference type="ARBA" id="ARBA00022723"/>
    </source>
</evidence>
<dbReference type="PROSITE" id="PS51831">
    <property type="entry name" value="HD"/>
    <property type="match status" value="1"/>
</dbReference>
<evidence type="ECO:0000256" key="3">
    <source>
        <dbReference type="ARBA" id="ARBA00022741"/>
    </source>
</evidence>
<comment type="caution">
    <text evidence="8">The sequence shown here is derived from an EMBL/GenBank/DDBJ whole genome shotgun (WGS) entry which is preliminary data.</text>
</comment>
<accession>A0ABS1IZL0</accession>
<dbReference type="Proteomes" id="UP000604730">
    <property type="component" value="Unassembled WGS sequence"/>
</dbReference>
<evidence type="ECO:0000256" key="4">
    <source>
        <dbReference type="ARBA" id="ARBA00022801"/>
    </source>
</evidence>
<dbReference type="PANTHER" id="PTHR35795:SF1">
    <property type="entry name" value="BIS(5'-NUCLEOSYL)-TETRAPHOSPHATASE, SYMMETRICAL"/>
    <property type="match status" value="1"/>
</dbReference>
<dbReference type="EMBL" id="JAEPRJ010000001">
    <property type="protein sequence ID" value="MBK5897272.1"/>
    <property type="molecule type" value="Genomic_DNA"/>
</dbReference>
<keyword evidence="9" id="KW-1185">Reference proteome</keyword>
<dbReference type="Gene3D" id="1.10.3210.10">
    <property type="entry name" value="Hypothetical protein af1432"/>
    <property type="match status" value="1"/>
</dbReference>
<gene>
    <name evidence="8" type="primary">yqeK</name>
    <name evidence="8" type="ORF">JJN12_05645</name>
</gene>
<dbReference type="EC" id="3.6.1.41" evidence="1"/>
<sequence length="194" mass="21949">MGDSVRLFDIQNKLRVLLPEYRFYHTLGVSYTAASLAMSHGGDVYKAQLAGLLHDCAKYLKSSEMITECEKNGIEISDIERLSPGLLHTKLGAFYAENVYGVEDVDVLSAITYHTTGRPDMSLLEEIIYVADYIEPSRPALPYIDEMRACAFTNLHKAALYELKSVITKIKEDNGVMDKRTEETYEYYKKLVEG</sequence>
<organism evidence="8 9">
    <name type="scientific">Catonella massiliensis</name>
    <dbReference type="NCBI Taxonomy" id="2799636"/>
    <lineage>
        <taxon>Bacteria</taxon>
        <taxon>Bacillati</taxon>
        <taxon>Bacillota</taxon>
        <taxon>Clostridia</taxon>
        <taxon>Lachnospirales</taxon>
        <taxon>Lachnospiraceae</taxon>
        <taxon>Catonella</taxon>
    </lineage>
</organism>
<name>A0ABS1IZL0_9FIRM</name>